<keyword evidence="16" id="KW-1185">Reference proteome</keyword>
<dbReference type="OMA" id="CSEWIRN"/>
<evidence type="ECO:0000256" key="3">
    <source>
        <dbReference type="ARBA" id="ARBA00022480"/>
    </source>
</evidence>
<reference evidence="15" key="3">
    <citation type="submission" date="2025-09" db="UniProtKB">
        <authorList>
            <consortium name="Ensembl"/>
        </authorList>
    </citation>
    <scope>IDENTIFICATION</scope>
</reference>
<evidence type="ECO:0000259" key="14">
    <source>
        <dbReference type="PROSITE" id="PS50262"/>
    </source>
</evidence>
<evidence type="ECO:0000256" key="10">
    <source>
        <dbReference type="ARBA" id="ARBA00023224"/>
    </source>
</evidence>
<evidence type="ECO:0000313" key="16">
    <source>
        <dbReference type="Proteomes" id="UP000008672"/>
    </source>
</evidence>
<dbReference type="GO" id="GO:0004930">
    <property type="term" value="F:G protein-coupled receptor activity"/>
    <property type="evidence" value="ECO:0007669"/>
    <property type="project" value="UniProtKB-KW"/>
</dbReference>
<keyword evidence="7 12" id="KW-0297">G-protein coupled receptor</keyword>
<keyword evidence="4 12" id="KW-0716">Sensory transduction</keyword>
<dbReference type="PANTHER" id="PTHR11394">
    <property type="entry name" value="TASTE RECEPTOR TYPE 2"/>
    <property type="match status" value="1"/>
</dbReference>
<dbReference type="PROSITE" id="PS50262">
    <property type="entry name" value="G_PROTEIN_RECEP_F1_2"/>
    <property type="match status" value="1"/>
</dbReference>
<evidence type="ECO:0000256" key="9">
    <source>
        <dbReference type="ARBA" id="ARBA00023170"/>
    </source>
</evidence>
<evidence type="ECO:0000256" key="5">
    <source>
        <dbReference type="ARBA" id="ARBA00022692"/>
    </source>
</evidence>
<evidence type="ECO:0000256" key="11">
    <source>
        <dbReference type="RuleBase" id="RU004423"/>
    </source>
</evidence>
<evidence type="ECO:0000256" key="4">
    <source>
        <dbReference type="ARBA" id="ARBA00022606"/>
    </source>
</evidence>
<dbReference type="Pfam" id="PF05296">
    <property type="entry name" value="TAS2R"/>
    <property type="match status" value="1"/>
</dbReference>
<gene>
    <name evidence="15" type="primary">LOC102361232</name>
</gene>
<reference evidence="16" key="1">
    <citation type="submission" date="2011-08" db="EMBL/GenBank/DDBJ databases">
        <title>The draft genome of Latimeria chalumnae.</title>
        <authorList>
            <person name="Di Palma F."/>
            <person name="Alfoldi J."/>
            <person name="Johnson J."/>
            <person name="Berlin A."/>
            <person name="Gnerre S."/>
            <person name="Jaffe D."/>
            <person name="MacCallum I."/>
            <person name="Young S."/>
            <person name="Walker B.J."/>
            <person name="Lander E."/>
            <person name="Lindblad-Toh K."/>
        </authorList>
    </citation>
    <scope>NUCLEOTIDE SEQUENCE [LARGE SCALE GENOMIC DNA]</scope>
    <source>
        <strain evidence="16">Wild caught</strain>
    </source>
</reference>
<feature type="transmembrane region" description="Helical" evidence="13">
    <location>
        <begin position="176"/>
        <end position="209"/>
    </location>
</feature>
<keyword evidence="10 12" id="KW-0807">Transducer</keyword>
<dbReference type="AlphaFoldDB" id="H3A3K6"/>
<comment type="subcellular location">
    <subcellularLocation>
        <location evidence="1 12">Membrane</location>
        <topology evidence="1 12">Multi-pass membrane protein</topology>
    </subcellularLocation>
</comment>
<keyword evidence="3 12" id="KW-0919">Taste</keyword>
<dbReference type="GO" id="GO:0016020">
    <property type="term" value="C:membrane"/>
    <property type="evidence" value="ECO:0007669"/>
    <property type="project" value="UniProtKB-SubCell"/>
</dbReference>
<evidence type="ECO:0000313" key="15">
    <source>
        <dbReference type="Ensembl" id="ENSLACP00000004227.1"/>
    </source>
</evidence>
<evidence type="ECO:0000256" key="7">
    <source>
        <dbReference type="ARBA" id="ARBA00023040"/>
    </source>
</evidence>
<dbReference type="Gene3D" id="1.20.1070.10">
    <property type="entry name" value="Rhodopsin 7-helix transmembrane proteins"/>
    <property type="match status" value="1"/>
</dbReference>
<sequence length="303" mass="34009">MTGMATADLVQLGIAMFIIVIGCLGNAYIVLVFLLEYRRSQTLQPYEVIVTLMAACSIVTELVSAIWYVVYLLNFCTYFGNPIYKITDFIDIYLPKTIIWLTAWLCFVYCVKIVKVNWRFFMRLKQRLSLAVKCMIAGTLLLCILLAFPCTLFIRLKLNTTSVCQDYYRADEGKEVFFIYTSMLSFLTSLLPLILMLFSSLGIVTFLCLHSRNMDKNVTSSSTSRIDAHTSVAIMLLCLIALFIACASTALSVNLQVASGQFDVLIAILYTNIIYSSGSPVILVIGTVKLRNIVVKLLCRKQG</sequence>
<name>H3A3K6_LATCH</name>
<dbReference type="InParanoid" id="H3A3K6"/>
<feature type="transmembrane region" description="Helical" evidence="13">
    <location>
        <begin position="93"/>
        <end position="114"/>
    </location>
</feature>
<feature type="transmembrane region" description="Helical" evidence="13">
    <location>
        <begin position="12"/>
        <end position="36"/>
    </location>
</feature>
<dbReference type="Proteomes" id="UP000008672">
    <property type="component" value="Unassembled WGS sequence"/>
</dbReference>
<dbReference type="InterPro" id="IPR007960">
    <property type="entry name" value="TAS2R"/>
</dbReference>
<feature type="transmembrane region" description="Helical" evidence="13">
    <location>
        <begin position="135"/>
        <end position="156"/>
    </location>
</feature>
<organism evidence="15 16">
    <name type="scientific">Latimeria chalumnae</name>
    <name type="common">Coelacanth</name>
    <dbReference type="NCBI Taxonomy" id="7897"/>
    <lineage>
        <taxon>Eukaryota</taxon>
        <taxon>Metazoa</taxon>
        <taxon>Chordata</taxon>
        <taxon>Craniata</taxon>
        <taxon>Vertebrata</taxon>
        <taxon>Euteleostomi</taxon>
        <taxon>Coelacanthiformes</taxon>
        <taxon>Coelacanthidae</taxon>
        <taxon>Latimeria</taxon>
    </lineage>
</organism>
<accession>H3A3K6</accession>
<comment type="similarity">
    <text evidence="2 11">Belongs to the G-protein coupled receptor T2R family.</text>
</comment>
<dbReference type="SUPFAM" id="SSF81321">
    <property type="entry name" value="Family A G protein-coupled receptor-like"/>
    <property type="match status" value="1"/>
</dbReference>
<protein>
    <recommendedName>
        <fullName evidence="12">Taste receptor type 2</fullName>
    </recommendedName>
</protein>
<feature type="transmembrane region" description="Helical" evidence="13">
    <location>
        <begin position="48"/>
        <end position="73"/>
    </location>
</feature>
<evidence type="ECO:0000256" key="2">
    <source>
        <dbReference type="ARBA" id="ARBA00007376"/>
    </source>
</evidence>
<dbReference type="Ensembl" id="ENSLACT00000004264.1">
    <property type="protein sequence ID" value="ENSLACP00000004227.1"/>
    <property type="gene ID" value="ENSLACG00000003761.1"/>
</dbReference>
<keyword evidence="5 12" id="KW-0812">Transmembrane</keyword>
<feature type="transmembrane region" description="Helical" evidence="13">
    <location>
        <begin position="264"/>
        <end position="288"/>
    </location>
</feature>
<dbReference type="EMBL" id="AFYH01230912">
    <property type="status" value="NOT_ANNOTATED_CDS"/>
    <property type="molecule type" value="Genomic_DNA"/>
</dbReference>
<dbReference type="eggNOG" id="ENOG502SY8P">
    <property type="taxonomic scope" value="Eukaryota"/>
</dbReference>
<dbReference type="FunCoup" id="H3A3K6">
    <property type="interactions" value="529"/>
</dbReference>
<evidence type="ECO:0000256" key="6">
    <source>
        <dbReference type="ARBA" id="ARBA00022989"/>
    </source>
</evidence>
<evidence type="ECO:0000256" key="13">
    <source>
        <dbReference type="SAM" id="Phobius"/>
    </source>
</evidence>
<evidence type="ECO:0000256" key="8">
    <source>
        <dbReference type="ARBA" id="ARBA00023136"/>
    </source>
</evidence>
<keyword evidence="9 12" id="KW-0675">Receptor</keyword>
<feature type="transmembrane region" description="Helical" evidence="13">
    <location>
        <begin position="230"/>
        <end position="252"/>
    </location>
</feature>
<keyword evidence="8 12" id="KW-0472">Membrane</keyword>
<reference evidence="15" key="2">
    <citation type="submission" date="2025-08" db="UniProtKB">
        <authorList>
            <consortium name="Ensembl"/>
        </authorList>
    </citation>
    <scope>IDENTIFICATION</scope>
</reference>
<proteinExistence type="inferred from homology"/>
<dbReference type="InterPro" id="IPR017452">
    <property type="entry name" value="GPCR_Rhodpsn_7TM"/>
</dbReference>
<dbReference type="GO" id="GO:0033038">
    <property type="term" value="F:bitter taste receptor activity"/>
    <property type="evidence" value="ECO:0007669"/>
    <property type="project" value="InterPro"/>
</dbReference>
<keyword evidence="6 13" id="KW-1133">Transmembrane helix</keyword>
<dbReference type="GeneTree" id="ENSGT01150000286961"/>
<feature type="domain" description="G-protein coupled receptors family 1 profile" evidence="14">
    <location>
        <begin position="25"/>
        <end position="246"/>
    </location>
</feature>
<evidence type="ECO:0000256" key="12">
    <source>
        <dbReference type="RuleBase" id="RU004424"/>
    </source>
</evidence>
<dbReference type="HOGENOM" id="CLU_072337_0_0_1"/>
<evidence type="ECO:0000256" key="1">
    <source>
        <dbReference type="ARBA" id="ARBA00004141"/>
    </source>
</evidence>